<feature type="region of interest" description="Disordered" evidence="5">
    <location>
        <begin position="200"/>
        <end position="295"/>
    </location>
</feature>
<dbReference type="SUPFAM" id="SSF54928">
    <property type="entry name" value="RNA-binding domain, RBD"/>
    <property type="match status" value="1"/>
</dbReference>
<feature type="compositionally biased region" description="Basic and acidic residues" evidence="5">
    <location>
        <begin position="281"/>
        <end position="295"/>
    </location>
</feature>
<sequence>MMHVETAELSGCMDADSLDAFIAGPSTAHGASPSQHLSYPAFDTDPQPDKAESSQSQHPQLCKDRIYIGNLHPSVDEYTLVQVFSKFGKITNVDFLFHKSGPQKGKPRGYAFIKYADENDAERAMSTAHDKPLRGRKLVVTYAHHAPLDYASGSGGKNRRTMMDIGRPTTLSLLKSGSSSRPAGTAAKIARMEAKLRQLERTPESTPVPAPLHPSLPPRPQSTPTDSQANANNSRQSAPKTTLPDNPPPSLLRLASSHPLPSSSSSKTSKPKSKLLGVKIKPKEKLPSPVPPKHE</sequence>
<organism evidence="7 8">
    <name type="scientific">Agaricus bisporus var. burnettii</name>
    <dbReference type="NCBI Taxonomy" id="192524"/>
    <lineage>
        <taxon>Eukaryota</taxon>
        <taxon>Fungi</taxon>
        <taxon>Dikarya</taxon>
        <taxon>Basidiomycota</taxon>
        <taxon>Agaricomycotina</taxon>
        <taxon>Agaricomycetes</taxon>
        <taxon>Agaricomycetidae</taxon>
        <taxon>Agaricales</taxon>
        <taxon>Agaricineae</taxon>
        <taxon>Agaricaceae</taxon>
        <taxon>Agaricus</taxon>
    </lineage>
</organism>
<dbReference type="Gene3D" id="3.30.70.330">
    <property type="match status" value="1"/>
</dbReference>
<dbReference type="PANTHER" id="PTHR48027">
    <property type="entry name" value="HETEROGENEOUS NUCLEAR RIBONUCLEOPROTEIN 87F-RELATED"/>
    <property type="match status" value="1"/>
</dbReference>
<dbReference type="InterPro" id="IPR039157">
    <property type="entry name" value="RBM18_RRM"/>
</dbReference>
<feature type="compositionally biased region" description="Low complexity" evidence="5">
    <location>
        <begin position="251"/>
        <end position="268"/>
    </location>
</feature>
<dbReference type="CDD" id="cd12355">
    <property type="entry name" value="RRM_RBM18"/>
    <property type="match status" value="1"/>
</dbReference>
<dbReference type="SMART" id="SM00360">
    <property type="entry name" value="RRM"/>
    <property type="match status" value="1"/>
</dbReference>
<dbReference type="Pfam" id="PF00076">
    <property type="entry name" value="RRM_1"/>
    <property type="match status" value="1"/>
</dbReference>
<dbReference type="InterPro" id="IPR000504">
    <property type="entry name" value="RRM_dom"/>
</dbReference>
<proteinExistence type="predicted"/>
<evidence type="ECO:0000256" key="3">
    <source>
        <dbReference type="ARBA" id="ARBA00030780"/>
    </source>
</evidence>
<dbReference type="EMBL" id="JABXXO010000015">
    <property type="protein sequence ID" value="KAF7760224.1"/>
    <property type="molecule type" value="Genomic_DNA"/>
</dbReference>
<dbReference type="InterPro" id="IPR012677">
    <property type="entry name" value="Nucleotide-bd_a/b_plait_sf"/>
</dbReference>
<feature type="compositionally biased region" description="Pro residues" evidence="5">
    <location>
        <begin position="206"/>
        <end position="221"/>
    </location>
</feature>
<dbReference type="GO" id="GO:0003723">
    <property type="term" value="F:RNA binding"/>
    <property type="evidence" value="ECO:0007669"/>
    <property type="project" value="UniProtKB-UniRule"/>
</dbReference>
<dbReference type="InterPro" id="IPR052462">
    <property type="entry name" value="SLIRP/GR-RBP-like"/>
</dbReference>
<accession>A0A8H7EVL8</accession>
<evidence type="ECO:0000256" key="1">
    <source>
        <dbReference type="ARBA" id="ARBA00021141"/>
    </source>
</evidence>
<keyword evidence="2 4" id="KW-0694">RNA-binding</keyword>
<feature type="domain" description="RRM" evidence="6">
    <location>
        <begin position="64"/>
        <end position="145"/>
    </location>
</feature>
<comment type="caution">
    <text evidence="7">The sequence shown here is derived from an EMBL/GenBank/DDBJ whole genome shotgun (WGS) entry which is preliminary data.</text>
</comment>
<evidence type="ECO:0000256" key="5">
    <source>
        <dbReference type="SAM" id="MobiDB-lite"/>
    </source>
</evidence>
<feature type="region of interest" description="Disordered" evidence="5">
    <location>
        <begin position="26"/>
        <end position="59"/>
    </location>
</feature>
<evidence type="ECO:0000256" key="4">
    <source>
        <dbReference type="PROSITE-ProRule" id="PRU00176"/>
    </source>
</evidence>
<evidence type="ECO:0000313" key="8">
    <source>
        <dbReference type="Proteomes" id="UP000629468"/>
    </source>
</evidence>
<dbReference type="InterPro" id="IPR035979">
    <property type="entry name" value="RBD_domain_sf"/>
</dbReference>
<reference evidence="7 8" key="1">
    <citation type="journal article" name="Sci. Rep.">
        <title>Telomere-to-telomere assembled and centromere annotated genomes of the two main subspecies of the button mushroom Agaricus bisporus reveal especially polymorphic chromosome ends.</title>
        <authorList>
            <person name="Sonnenberg A.S.M."/>
            <person name="Sedaghat-Telgerd N."/>
            <person name="Lavrijssen B."/>
            <person name="Ohm R.A."/>
            <person name="Hendrickx P.M."/>
            <person name="Scholtmeijer K."/>
            <person name="Baars J.J.P."/>
            <person name="van Peer A."/>
        </authorList>
    </citation>
    <scope>NUCLEOTIDE SEQUENCE [LARGE SCALE GENOMIC DNA]</scope>
    <source>
        <strain evidence="7 8">H119_p4</strain>
    </source>
</reference>
<evidence type="ECO:0000259" key="6">
    <source>
        <dbReference type="PROSITE" id="PS50102"/>
    </source>
</evidence>
<dbReference type="AlphaFoldDB" id="A0A8H7EVL8"/>
<evidence type="ECO:0000256" key="2">
    <source>
        <dbReference type="ARBA" id="ARBA00022884"/>
    </source>
</evidence>
<dbReference type="PROSITE" id="PS50102">
    <property type="entry name" value="RRM"/>
    <property type="match status" value="1"/>
</dbReference>
<feature type="compositionally biased region" description="Polar residues" evidence="5">
    <location>
        <begin position="222"/>
        <end position="244"/>
    </location>
</feature>
<protein>
    <recommendedName>
        <fullName evidence="1">Probable RNA-binding protein 18</fullName>
    </recommendedName>
    <alternativeName>
        <fullName evidence="3">RNA-binding motif protein 18</fullName>
    </alternativeName>
</protein>
<gene>
    <name evidence="7" type="ORF">Agabi119p4_10900</name>
</gene>
<dbReference type="Proteomes" id="UP000629468">
    <property type="component" value="Unassembled WGS sequence"/>
</dbReference>
<name>A0A8H7EVL8_AGABI</name>
<evidence type="ECO:0000313" key="7">
    <source>
        <dbReference type="EMBL" id="KAF7760224.1"/>
    </source>
</evidence>